<dbReference type="AlphaFoldDB" id="A0ABD5ZFQ4"/>
<evidence type="ECO:0000313" key="3">
    <source>
        <dbReference type="Proteomes" id="UP001596481"/>
    </source>
</evidence>
<keyword evidence="1" id="KW-1133">Transmembrane helix</keyword>
<dbReference type="EMBL" id="JBHTAA010000005">
    <property type="protein sequence ID" value="MFC7203999.1"/>
    <property type="molecule type" value="Genomic_DNA"/>
</dbReference>
<feature type="transmembrane region" description="Helical" evidence="1">
    <location>
        <begin position="15"/>
        <end position="36"/>
    </location>
</feature>
<comment type="caution">
    <text evidence="2">The sequence shown here is derived from an EMBL/GenBank/DDBJ whole genome shotgun (WGS) entry which is preliminary data.</text>
</comment>
<evidence type="ECO:0000313" key="2">
    <source>
        <dbReference type="EMBL" id="MFC7203999.1"/>
    </source>
</evidence>
<gene>
    <name evidence="2" type="ORF">ACFQJC_10765</name>
</gene>
<proteinExistence type="predicted"/>
<sequence length="43" mass="4752">MVVLAQTGPEQSGSILQFVVALVFFFGAFPAVYLLGRLFDRVF</sequence>
<protein>
    <recommendedName>
        <fullName evidence="4">Cox cluster protein</fullName>
    </recommendedName>
</protein>
<evidence type="ECO:0000256" key="1">
    <source>
        <dbReference type="SAM" id="Phobius"/>
    </source>
</evidence>
<dbReference type="Proteomes" id="UP001596481">
    <property type="component" value="Unassembled WGS sequence"/>
</dbReference>
<reference evidence="2 3" key="1">
    <citation type="journal article" date="2019" name="Int. J. Syst. Evol. Microbiol.">
        <title>The Global Catalogue of Microorganisms (GCM) 10K type strain sequencing project: providing services to taxonomists for standard genome sequencing and annotation.</title>
        <authorList>
            <consortium name="The Broad Institute Genomics Platform"/>
            <consortium name="The Broad Institute Genome Sequencing Center for Infectious Disease"/>
            <person name="Wu L."/>
            <person name="Ma J."/>
        </authorList>
    </citation>
    <scope>NUCLEOTIDE SEQUENCE [LARGE SCALE GENOMIC DNA]</scope>
    <source>
        <strain evidence="2 3">DSM 29988</strain>
    </source>
</reference>
<keyword evidence="1" id="KW-0812">Transmembrane</keyword>
<evidence type="ECO:0008006" key="4">
    <source>
        <dbReference type="Google" id="ProtNLM"/>
    </source>
</evidence>
<keyword evidence="3" id="KW-1185">Reference proteome</keyword>
<name>A0ABD5ZFQ4_9EURY</name>
<accession>A0ABD5ZFQ4</accession>
<dbReference type="RefSeq" id="WP_390223340.1">
    <property type="nucleotide sequence ID" value="NZ_JBHTAA010000005.1"/>
</dbReference>
<keyword evidence="1" id="KW-0472">Membrane</keyword>
<organism evidence="2 3">
    <name type="scientific">Haloferax namakaokahaiae</name>
    <dbReference type="NCBI Taxonomy" id="1748331"/>
    <lineage>
        <taxon>Archaea</taxon>
        <taxon>Methanobacteriati</taxon>
        <taxon>Methanobacteriota</taxon>
        <taxon>Stenosarchaea group</taxon>
        <taxon>Halobacteria</taxon>
        <taxon>Halobacteriales</taxon>
        <taxon>Haloferacaceae</taxon>
        <taxon>Haloferax</taxon>
    </lineage>
</organism>